<reference evidence="1 2" key="1">
    <citation type="submission" date="2016-01" db="EMBL/GenBank/DDBJ databases">
        <title>Amycolatopsis coloradensis genome sequencing and assembly.</title>
        <authorList>
            <person name="Mayilraj S."/>
        </authorList>
    </citation>
    <scope>NUCLEOTIDE SEQUENCE [LARGE SCALE GENOMIC DNA]</scope>
    <source>
        <strain evidence="1 2">DSM 44225</strain>
    </source>
</reference>
<accession>A0A1R0KW85</accession>
<protein>
    <submittedName>
        <fullName evidence="1">Uncharacterized protein</fullName>
    </submittedName>
</protein>
<sequence length="75" mass="8852">MGYWRKHPRKDLEAVLDHFHRAGWRILDPPTYYTVRCPCGQHQRWIHLTPSGSNYGKNALSWLLRQPCYEIEGGS</sequence>
<dbReference type="AlphaFoldDB" id="A0A1R0KW85"/>
<gene>
    <name evidence="1" type="ORF">BS329_10365</name>
</gene>
<dbReference type="STRING" id="76021.BS329_10365"/>
<organism evidence="1 2">
    <name type="scientific">Amycolatopsis coloradensis</name>
    <dbReference type="NCBI Taxonomy" id="76021"/>
    <lineage>
        <taxon>Bacteria</taxon>
        <taxon>Bacillati</taxon>
        <taxon>Actinomycetota</taxon>
        <taxon>Actinomycetes</taxon>
        <taxon>Pseudonocardiales</taxon>
        <taxon>Pseudonocardiaceae</taxon>
        <taxon>Amycolatopsis</taxon>
    </lineage>
</organism>
<evidence type="ECO:0000313" key="2">
    <source>
        <dbReference type="Proteomes" id="UP000187486"/>
    </source>
</evidence>
<dbReference type="Proteomes" id="UP000187486">
    <property type="component" value="Unassembled WGS sequence"/>
</dbReference>
<comment type="caution">
    <text evidence="1">The sequence shown here is derived from an EMBL/GenBank/DDBJ whole genome shotgun (WGS) entry which is preliminary data.</text>
</comment>
<keyword evidence="2" id="KW-1185">Reference proteome</keyword>
<name>A0A1R0KW85_9PSEU</name>
<proteinExistence type="predicted"/>
<dbReference type="EMBL" id="MQUQ01000005">
    <property type="protein sequence ID" value="OLZ53216.1"/>
    <property type="molecule type" value="Genomic_DNA"/>
</dbReference>
<evidence type="ECO:0000313" key="1">
    <source>
        <dbReference type="EMBL" id="OLZ53216.1"/>
    </source>
</evidence>